<dbReference type="GO" id="GO:0051287">
    <property type="term" value="F:NAD binding"/>
    <property type="evidence" value="ECO:0007669"/>
    <property type="project" value="InterPro"/>
</dbReference>
<evidence type="ECO:0000313" key="7">
    <source>
        <dbReference type="Proteomes" id="UP000783287"/>
    </source>
</evidence>
<evidence type="ECO:0000259" key="4">
    <source>
        <dbReference type="Pfam" id="PF03446"/>
    </source>
</evidence>
<evidence type="ECO:0000256" key="3">
    <source>
        <dbReference type="PIRSR" id="PIRSR000103-1"/>
    </source>
</evidence>
<dbReference type="EMBL" id="JAGQLK010000023">
    <property type="protein sequence ID" value="MCA9383060.1"/>
    <property type="molecule type" value="Genomic_DNA"/>
</dbReference>
<sequence length="282" mass="31006">MYKIGIVGLGIMGRGMADNFLKNDFEVFLWNRTRSVAEDFEENGAVVCDSPKEVAQKADIIFEVTANNESSKAVWTGDQGILAGATPEKILIVSATLSINWTDELIKTCQDSSFQILDIPLTGGRIGAETGNMTLLCGGDENLIEELGSVFEAIAGNVFYFGPAGHGMRYKLLLNFLQASHVIAFGQAMQIAKENNMDLEKVAEGLAYRPGGVITEISKKTYFEDPDPITFSIEWITKDLSYAKEFADKLDVNVLDAVLARYQEAMKKGYSDKDWASINTIL</sequence>
<organism evidence="6 7">
    <name type="scientific">Candidatus Dojkabacteria bacterium</name>
    <dbReference type="NCBI Taxonomy" id="2099670"/>
    <lineage>
        <taxon>Bacteria</taxon>
        <taxon>Candidatus Dojkabacteria</taxon>
    </lineage>
</organism>
<evidence type="ECO:0000256" key="2">
    <source>
        <dbReference type="ARBA" id="ARBA00023027"/>
    </source>
</evidence>
<dbReference type="Gene3D" id="3.40.50.720">
    <property type="entry name" value="NAD(P)-binding Rossmann-like Domain"/>
    <property type="match status" value="1"/>
</dbReference>
<dbReference type="SUPFAM" id="SSF48179">
    <property type="entry name" value="6-phosphogluconate dehydrogenase C-terminal domain-like"/>
    <property type="match status" value="1"/>
</dbReference>
<dbReference type="InterPro" id="IPR002204">
    <property type="entry name" value="3-OH-isobutyrate_DH-rel_CS"/>
</dbReference>
<reference evidence="6" key="1">
    <citation type="submission" date="2020-04" db="EMBL/GenBank/DDBJ databases">
        <authorList>
            <person name="Zhang T."/>
        </authorList>
    </citation>
    <scope>NUCLEOTIDE SEQUENCE</scope>
    <source>
        <strain evidence="6">HKST-UBA14</strain>
    </source>
</reference>
<protein>
    <submittedName>
        <fullName evidence="6">NAD(P)-dependent oxidoreductase</fullName>
    </submittedName>
</protein>
<dbReference type="PANTHER" id="PTHR22981">
    <property type="entry name" value="3-HYDROXYISOBUTYRATE DEHYDROGENASE-RELATED"/>
    <property type="match status" value="1"/>
</dbReference>
<dbReference type="SUPFAM" id="SSF51735">
    <property type="entry name" value="NAD(P)-binding Rossmann-fold domains"/>
    <property type="match status" value="1"/>
</dbReference>
<dbReference type="InterPro" id="IPR006115">
    <property type="entry name" value="6PGDH_NADP-bd"/>
</dbReference>
<dbReference type="InterPro" id="IPR008927">
    <property type="entry name" value="6-PGluconate_DH-like_C_sf"/>
</dbReference>
<feature type="domain" description="6-phosphogluconate dehydrogenase NADP-binding" evidence="4">
    <location>
        <begin position="3"/>
        <end position="162"/>
    </location>
</feature>
<dbReference type="GO" id="GO:0016616">
    <property type="term" value="F:oxidoreductase activity, acting on the CH-OH group of donors, NAD or NADP as acceptor"/>
    <property type="evidence" value="ECO:0007669"/>
    <property type="project" value="TreeGrafter"/>
</dbReference>
<evidence type="ECO:0000313" key="6">
    <source>
        <dbReference type="EMBL" id="MCA9383060.1"/>
    </source>
</evidence>
<dbReference type="Pfam" id="PF03446">
    <property type="entry name" value="NAD_binding_2"/>
    <property type="match status" value="1"/>
</dbReference>
<dbReference type="InterPro" id="IPR015815">
    <property type="entry name" value="HIBADH-related"/>
</dbReference>
<accession>A0A955L534</accession>
<dbReference type="InterPro" id="IPR036291">
    <property type="entry name" value="NAD(P)-bd_dom_sf"/>
</dbReference>
<dbReference type="PIRSF" id="PIRSF000103">
    <property type="entry name" value="HIBADH"/>
    <property type="match status" value="1"/>
</dbReference>
<dbReference type="PANTHER" id="PTHR22981:SF80">
    <property type="entry name" value="BLR4309 PROTEIN"/>
    <property type="match status" value="1"/>
</dbReference>
<dbReference type="Proteomes" id="UP000783287">
    <property type="component" value="Unassembled WGS sequence"/>
</dbReference>
<dbReference type="PROSITE" id="PS00895">
    <property type="entry name" value="3_HYDROXYISOBUT_DH"/>
    <property type="match status" value="1"/>
</dbReference>
<dbReference type="GO" id="GO:0016054">
    <property type="term" value="P:organic acid catabolic process"/>
    <property type="evidence" value="ECO:0007669"/>
    <property type="project" value="UniProtKB-ARBA"/>
</dbReference>
<gene>
    <name evidence="6" type="ORF">KC909_01725</name>
</gene>
<dbReference type="InterPro" id="IPR029154">
    <property type="entry name" value="HIBADH-like_NADP-bd"/>
</dbReference>
<evidence type="ECO:0000259" key="5">
    <source>
        <dbReference type="Pfam" id="PF14833"/>
    </source>
</evidence>
<feature type="active site" evidence="3">
    <location>
        <position position="171"/>
    </location>
</feature>
<comment type="caution">
    <text evidence="6">The sequence shown here is derived from an EMBL/GenBank/DDBJ whole genome shotgun (WGS) entry which is preliminary data.</text>
</comment>
<dbReference type="GO" id="GO:0050661">
    <property type="term" value="F:NADP binding"/>
    <property type="evidence" value="ECO:0007669"/>
    <property type="project" value="InterPro"/>
</dbReference>
<dbReference type="AlphaFoldDB" id="A0A955L534"/>
<dbReference type="Gene3D" id="1.10.1040.10">
    <property type="entry name" value="N-(1-d-carboxylethyl)-l-norvaline Dehydrogenase, domain 2"/>
    <property type="match status" value="1"/>
</dbReference>
<proteinExistence type="predicted"/>
<keyword evidence="1" id="KW-0560">Oxidoreductase</keyword>
<reference evidence="6" key="2">
    <citation type="journal article" date="2021" name="Microbiome">
        <title>Successional dynamics and alternative stable states in a saline activated sludge microbial community over 9 years.</title>
        <authorList>
            <person name="Wang Y."/>
            <person name="Ye J."/>
            <person name="Ju F."/>
            <person name="Liu L."/>
            <person name="Boyd J.A."/>
            <person name="Deng Y."/>
            <person name="Parks D.H."/>
            <person name="Jiang X."/>
            <person name="Yin X."/>
            <person name="Woodcroft B.J."/>
            <person name="Tyson G.W."/>
            <person name="Hugenholtz P."/>
            <person name="Polz M.F."/>
            <person name="Zhang T."/>
        </authorList>
    </citation>
    <scope>NUCLEOTIDE SEQUENCE</scope>
    <source>
        <strain evidence="6">HKST-UBA14</strain>
    </source>
</reference>
<feature type="domain" description="3-hydroxyisobutyrate dehydrogenase-like NAD-binding" evidence="5">
    <location>
        <begin position="165"/>
        <end position="278"/>
    </location>
</feature>
<dbReference type="Pfam" id="PF14833">
    <property type="entry name" value="NAD_binding_11"/>
    <property type="match status" value="1"/>
</dbReference>
<dbReference type="InterPro" id="IPR013328">
    <property type="entry name" value="6PGD_dom2"/>
</dbReference>
<evidence type="ECO:0000256" key="1">
    <source>
        <dbReference type="ARBA" id="ARBA00023002"/>
    </source>
</evidence>
<name>A0A955L534_9BACT</name>
<keyword evidence="2" id="KW-0520">NAD</keyword>